<evidence type="ECO:0000256" key="1">
    <source>
        <dbReference type="ARBA" id="ARBA00004606"/>
    </source>
</evidence>
<dbReference type="GO" id="GO:0016263">
    <property type="term" value="F:glycoprotein-N-acetylgalactosamine 3-beta-galactosyltransferase activity"/>
    <property type="evidence" value="ECO:0007669"/>
    <property type="project" value="UniProtKB-EC"/>
</dbReference>
<evidence type="ECO:0000313" key="14">
    <source>
        <dbReference type="EMBL" id="EKG15551.1"/>
    </source>
</evidence>
<keyword evidence="11" id="KW-0472">Membrane</keyword>
<dbReference type="InterPro" id="IPR003378">
    <property type="entry name" value="Fringe-like_glycosylTrfase"/>
</dbReference>
<comment type="similarity">
    <text evidence="3">Belongs to the glycosyltransferase 31 family. Beta3-Gal-T subfamily.</text>
</comment>
<keyword evidence="9" id="KW-0735">Signal-anchor</keyword>
<dbReference type="Proteomes" id="UP000007129">
    <property type="component" value="Unassembled WGS sequence"/>
</dbReference>
<evidence type="ECO:0000256" key="12">
    <source>
        <dbReference type="SAM" id="MobiDB-lite"/>
    </source>
</evidence>
<evidence type="ECO:0000259" key="13">
    <source>
        <dbReference type="Pfam" id="PF02434"/>
    </source>
</evidence>
<keyword evidence="7" id="KW-0812">Transmembrane</keyword>
<organism evidence="14 15">
    <name type="scientific">Macrophomina phaseolina (strain MS6)</name>
    <name type="common">Charcoal rot fungus</name>
    <dbReference type="NCBI Taxonomy" id="1126212"/>
    <lineage>
        <taxon>Eukaryota</taxon>
        <taxon>Fungi</taxon>
        <taxon>Dikarya</taxon>
        <taxon>Ascomycota</taxon>
        <taxon>Pezizomycotina</taxon>
        <taxon>Dothideomycetes</taxon>
        <taxon>Dothideomycetes incertae sedis</taxon>
        <taxon>Botryosphaeriales</taxon>
        <taxon>Botryosphaeriaceae</taxon>
        <taxon>Macrophomina</taxon>
    </lineage>
</organism>
<evidence type="ECO:0000256" key="2">
    <source>
        <dbReference type="ARBA" id="ARBA00004922"/>
    </source>
</evidence>
<keyword evidence="6" id="KW-0808">Transferase</keyword>
<evidence type="ECO:0000256" key="6">
    <source>
        <dbReference type="ARBA" id="ARBA00022679"/>
    </source>
</evidence>
<feature type="compositionally biased region" description="Pro residues" evidence="12">
    <location>
        <begin position="58"/>
        <end position="72"/>
    </location>
</feature>
<dbReference type="InParanoid" id="K2QZZ0"/>
<feature type="compositionally biased region" description="Basic and acidic residues" evidence="12">
    <location>
        <begin position="164"/>
        <end position="173"/>
    </location>
</feature>
<dbReference type="GO" id="GO:0000166">
    <property type="term" value="F:nucleotide binding"/>
    <property type="evidence" value="ECO:0007669"/>
    <property type="project" value="UniProtKB-KW"/>
</dbReference>
<feature type="region of interest" description="Disordered" evidence="12">
    <location>
        <begin position="164"/>
        <end position="191"/>
    </location>
</feature>
<keyword evidence="8" id="KW-0547">Nucleotide-binding</keyword>
<dbReference type="EMBL" id="AHHD01000294">
    <property type="protein sequence ID" value="EKG15551.1"/>
    <property type="molecule type" value="Genomic_DNA"/>
</dbReference>
<dbReference type="GO" id="GO:0016020">
    <property type="term" value="C:membrane"/>
    <property type="evidence" value="ECO:0007669"/>
    <property type="project" value="UniProtKB-SubCell"/>
</dbReference>
<feature type="domain" description="Fringe-like glycosyltransferase" evidence="13">
    <location>
        <begin position="206"/>
        <end position="276"/>
    </location>
</feature>
<dbReference type="HOGENOM" id="CLU_022549_3_1_1"/>
<keyword evidence="10" id="KW-1133">Transmembrane helix</keyword>
<evidence type="ECO:0000256" key="9">
    <source>
        <dbReference type="ARBA" id="ARBA00022968"/>
    </source>
</evidence>
<comment type="caution">
    <text evidence="14">The sequence shown here is derived from an EMBL/GenBank/DDBJ whole genome shotgun (WGS) entry which is preliminary data.</text>
</comment>
<accession>K2QZZ0</accession>
<evidence type="ECO:0000256" key="11">
    <source>
        <dbReference type="ARBA" id="ARBA00023136"/>
    </source>
</evidence>
<evidence type="ECO:0000256" key="4">
    <source>
        <dbReference type="ARBA" id="ARBA00012557"/>
    </source>
</evidence>
<sequence>MAPKLSSPTRPLSPASPKSHTTVRAFTALLVLALLWHLWSFSQRISVGPATDPAAAAPSPPPTKPDTTPPTTNPEYETPNCAHPVAGMQDVYVVLKTGIAEHTSKLPVLFNTTLQCVPRYGIFSDYPESVDGHTVADALEDVDEALKFTQQDFELYNRLQRGGGRDALSKDELEAPNTKPEQDEKKDTPGKRLDKWKMVPLVDRAVRIAPDAKWFVFIEPDTYVLWANLAEWLERFDHRSPWYLGEPEQVGAEVVAHGGAGIVLSAEAARRVSEFRRQHSDRVEQLTADQPTSSAALGKVLAEVGVPLTWAWPNLQSGRLSKLDWSEKREEFGRLWCHRAVSYHGLSTEEIEYMHAVEEDAASSGTPLTHHRHVFQDFVMSQLASLKPRWDNHADRKTFRKLTKKGLKIGKPIKTYGDCRLECDQYGNCISFSWIGKECRFSTQFQLGQRNETGGMGGKELTSGFMMDRVDWMVRWLEDEPCKEREDWVLPVPVEGDDGDED</sequence>
<comment type="subcellular location">
    <subcellularLocation>
        <location evidence="1">Membrane</location>
        <topology evidence="1">Single-pass type II membrane protein</topology>
    </subcellularLocation>
</comment>
<dbReference type="PANTHER" id="PTHR23033">
    <property type="entry name" value="BETA1,3-GALACTOSYLTRANSFERASE"/>
    <property type="match status" value="1"/>
</dbReference>
<proteinExistence type="inferred from homology"/>
<gene>
    <name evidence="14" type="ORF">MPH_07217</name>
</gene>
<feature type="region of interest" description="Disordered" evidence="12">
    <location>
        <begin position="50"/>
        <end position="78"/>
    </location>
</feature>
<keyword evidence="5" id="KW-0328">Glycosyltransferase</keyword>
<dbReference type="Gene3D" id="3.90.550.50">
    <property type="match status" value="1"/>
</dbReference>
<name>K2QZZ0_MACPH</name>
<dbReference type="STRING" id="1126212.K2QZZ0"/>
<reference evidence="14 15" key="1">
    <citation type="journal article" date="2012" name="BMC Genomics">
        <title>Tools to kill: Genome of one of the most destructive plant pathogenic fungi Macrophomina phaseolina.</title>
        <authorList>
            <person name="Islam M.S."/>
            <person name="Haque M.S."/>
            <person name="Islam M.M."/>
            <person name="Emdad E.M."/>
            <person name="Halim A."/>
            <person name="Hossen Q.M.M."/>
            <person name="Hossain M.Z."/>
            <person name="Ahmed B."/>
            <person name="Rahim S."/>
            <person name="Rahman M.S."/>
            <person name="Alam M.M."/>
            <person name="Hou S."/>
            <person name="Wan X."/>
            <person name="Saito J.A."/>
            <person name="Alam M."/>
        </authorList>
    </citation>
    <scope>NUCLEOTIDE SEQUENCE [LARGE SCALE GENOMIC DNA]</scope>
    <source>
        <strain evidence="14 15">MS6</strain>
    </source>
</reference>
<comment type="pathway">
    <text evidence="2">Protein modification; protein glycosylation.</text>
</comment>
<evidence type="ECO:0000256" key="8">
    <source>
        <dbReference type="ARBA" id="ARBA00022741"/>
    </source>
</evidence>
<dbReference type="EC" id="2.4.1.122" evidence="4"/>
<dbReference type="VEuPathDB" id="FungiDB:MPH_07217"/>
<dbReference type="eggNOG" id="KOG2246">
    <property type="taxonomic scope" value="Eukaryota"/>
</dbReference>
<evidence type="ECO:0000313" key="15">
    <source>
        <dbReference type="Proteomes" id="UP000007129"/>
    </source>
</evidence>
<evidence type="ECO:0000256" key="7">
    <source>
        <dbReference type="ARBA" id="ARBA00022692"/>
    </source>
</evidence>
<protein>
    <recommendedName>
        <fullName evidence="4">N-acetylgalactosaminide beta-1,3-galactosyltransferase</fullName>
        <ecNumber evidence="4">2.4.1.122</ecNumber>
    </recommendedName>
</protein>
<dbReference type="PANTHER" id="PTHR23033:SF47">
    <property type="entry name" value="APPLE DOMAIN-CONTAINING PROTEIN-RELATED"/>
    <property type="match status" value="1"/>
</dbReference>
<evidence type="ECO:0000256" key="3">
    <source>
        <dbReference type="ARBA" id="ARBA00006462"/>
    </source>
</evidence>
<dbReference type="Pfam" id="PF02434">
    <property type="entry name" value="Fringe"/>
    <property type="match status" value="1"/>
</dbReference>
<evidence type="ECO:0000256" key="10">
    <source>
        <dbReference type="ARBA" id="ARBA00022989"/>
    </source>
</evidence>
<dbReference type="InterPro" id="IPR026050">
    <property type="entry name" value="C1GALT1/C1GALT1_chp1"/>
</dbReference>
<dbReference type="AlphaFoldDB" id="K2QZZ0"/>
<dbReference type="OrthoDB" id="414175at2759"/>
<evidence type="ECO:0000256" key="5">
    <source>
        <dbReference type="ARBA" id="ARBA00022676"/>
    </source>
</evidence>
<feature type="compositionally biased region" description="Basic and acidic residues" evidence="12">
    <location>
        <begin position="180"/>
        <end position="191"/>
    </location>
</feature>